<evidence type="ECO:0000313" key="2">
    <source>
        <dbReference type="RefSeq" id="XP_075079162.1"/>
    </source>
</evidence>
<name>A0AC58S2F4_TOBAC</name>
<sequence>MVELTVFQNNKTQILSDDRKGILDQIFKSRIPPQYEKHCCRFLKQDDLLAYEARKKVCTSDFTNFNYLTIDIQNLRSEVYITALSLPPSCYLSISVIFPLERKWKEKIVSLNDWSSFQIRRVDPTLDMEPDEGDDYIHLQDHGLPHGETRRFWIHSMSHTRDHPRSSSTSMQPWSFEEELYMLNWMVHGLLLKHSPGQTG</sequence>
<gene>
    <name evidence="2" type="primary">LOC107765249</name>
</gene>
<reference evidence="1" key="1">
    <citation type="journal article" date="2014" name="Nat. Commun.">
        <title>The tobacco genome sequence and its comparison with those of tomato and potato.</title>
        <authorList>
            <person name="Sierro N."/>
            <person name="Battey J.N."/>
            <person name="Ouadi S."/>
            <person name="Bakaher N."/>
            <person name="Bovet L."/>
            <person name="Willig A."/>
            <person name="Goepfert S."/>
            <person name="Peitsch M.C."/>
            <person name="Ivanov N.V."/>
        </authorList>
    </citation>
    <scope>NUCLEOTIDE SEQUENCE [LARGE SCALE GENOMIC DNA]</scope>
</reference>
<organism evidence="1 2">
    <name type="scientific">Nicotiana tabacum</name>
    <name type="common">Common tobacco</name>
    <dbReference type="NCBI Taxonomy" id="4097"/>
    <lineage>
        <taxon>Eukaryota</taxon>
        <taxon>Viridiplantae</taxon>
        <taxon>Streptophyta</taxon>
        <taxon>Embryophyta</taxon>
        <taxon>Tracheophyta</taxon>
        <taxon>Spermatophyta</taxon>
        <taxon>Magnoliopsida</taxon>
        <taxon>eudicotyledons</taxon>
        <taxon>Gunneridae</taxon>
        <taxon>Pentapetalae</taxon>
        <taxon>asterids</taxon>
        <taxon>lamiids</taxon>
        <taxon>Solanales</taxon>
        <taxon>Solanaceae</taxon>
        <taxon>Nicotianoideae</taxon>
        <taxon>Nicotianeae</taxon>
        <taxon>Nicotiana</taxon>
    </lineage>
</organism>
<proteinExistence type="predicted"/>
<dbReference type="RefSeq" id="XP_075079162.1">
    <property type="nucleotide sequence ID" value="XM_075223061.1"/>
</dbReference>
<reference evidence="2" key="2">
    <citation type="submission" date="2025-08" db="UniProtKB">
        <authorList>
            <consortium name="RefSeq"/>
        </authorList>
    </citation>
    <scope>IDENTIFICATION</scope>
    <source>
        <tissue evidence="2">Leaf</tissue>
    </source>
</reference>
<accession>A0AC58S2F4</accession>
<protein>
    <submittedName>
        <fullName evidence="2">Uncharacterized protein LOC107765249 isoform X1</fullName>
    </submittedName>
</protein>
<dbReference type="Proteomes" id="UP000790787">
    <property type="component" value="Chromosome 10"/>
</dbReference>
<evidence type="ECO:0000313" key="1">
    <source>
        <dbReference type="Proteomes" id="UP000790787"/>
    </source>
</evidence>
<keyword evidence="1" id="KW-1185">Reference proteome</keyword>